<proteinExistence type="predicted"/>
<organism evidence="3 4">
    <name type="scientific">Tenacibaculum piscium</name>
    <dbReference type="NCBI Taxonomy" id="1458515"/>
    <lineage>
        <taxon>Bacteria</taxon>
        <taxon>Pseudomonadati</taxon>
        <taxon>Bacteroidota</taxon>
        <taxon>Flavobacteriia</taxon>
        <taxon>Flavobacteriales</taxon>
        <taxon>Flavobacteriaceae</taxon>
        <taxon>Tenacibaculum</taxon>
    </lineage>
</organism>
<evidence type="ECO:0000313" key="3">
    <source>
        <dbReference type="EMBL" id="SOS74023.1"/>
    </source>
</evidence>
<dbReference type="EMBL" id="OENF01000010">
    <property type="protein sequence ID" value="SOS74023.1"/>
    <property type="molecule type" value="Genomic_DNA"/>
</dbReference>
<evidence type="ECO:0000313" key="4">
    <source>
        <dbReference type="Proteomes" id="UP000234211"/>
    </source>
</evidence>
<protein>
    <recommendedName>
        <fullName evidence="5">DUF4834 domain-containing protein</fullName>
    </recommendedName>
</protein>
<evidence type="ECO:0000256" key="1">
    <source>
        <dbReference type="SAM" id="MobiDB-lite"/>
    </source>
</evidence>
<dbReference type="RefSeq" id="WP_233861428.1">
    <property type="nucleotide sequence ID" value="NZ_JAFMUR010000003.1"/>
</dbReference>
<dbReference type="InterPro" id="IPR032272">
    <property type="entry name" value="DUF4834"/>
</dbReference>
<feature type="compositionally biased region" description="Low complexity" evidence="1">
    <location>
        <begin position="52"/>
        <end position="71"/>
    </location>
</feature>
<dbReference type="GeneID" id="86943249"/>
<evidence type="ECO:0008006" key="5">
    <source>
        <dbReference type="Google" id="ProtNLM"/>
    </source>
</evidence>
<dbReference type="Pfam" id="PF16118">
    <property type="entry name" value="DUF4834"/>
    <property type="match status" value="1"/>
</dbReference>
<sequence>MMIHLNEAGPMNFLRTILILVLIYYTGKFLMKLFGPYLLKKAVDKVQKKAEQQFNNQQQNQQNRSYNQQQNDVEIGKTVVDKKPENSSKNIRKSNDSVGEYVDFEEID</sequence>
<feature type="region of interest" description="Disordered" evidence="1">
    <location>
        <begin position="51"/>
        <end position="94"/>
    </location>
</feature>
<evidence type="ECO:0000256" key="2">
    <source>
        <dbReference type="SAM" id="Phobius"/>
    </source>
</evidence>
<dbReference type="AlphaFoldDB" id="A0A2H1YEX0"/>
<gene>
    <name evidence="3" type="ORF">TNO020_180052</name>
</gene>
<keyword evidence="2" id="KW-0812">Transmembrane</keyword>
<feature type="transmembrane region" description="Helical" evidence="2">
    <location>
        <begin position="12"/>
        <end position="31"/>
    </location>
</feature>
<name>A0A2H1YEX0_9FLAO</name>
<keyword evidence="2" id="KW-1133">Transmembrane helix</keyword>
<keyword evidence="2" id="KW-0472">Membrane</keyword>
<keyword evidence="4" id="KW-1185">Reference proteome</keyword>
<accession>A0A2H1YEX0</accession>
<dbReference type="Proteomes" id="UP000234211">
    <property type="component" value="Unassembled WGS sequence"/>
</dbReference>
<reference evidence="4" key="1">
    <citation type="submission" date="2017-11" db="EMBL/GenBank/DDBJ databases">
        <authorList>
            <person name="Duchaud E."/>
        </authorList>
    </citation>
    <scope>NUCLEOTIDE SEQUENCE [LARGE SCALE GENOMIC DNA]</scope>
    <source>
        <strain evidence="4">Tenacibaculum sp. TNO020</strain>
    </source>
</reference>